<name>E8R054_ISOPI</name>
<dbReference type="Pfam" id="PF05175">
    <property type="entry name" value="MTS"/>
    <property type="match status" value="1"/>
</dbReference>
<dbReference type="HAMAP" id="MF_02126">
    <property type="entry name" value="RF_methyltr_PrmC"/>
    <property type="match status" value="1"/>
</dbReference>
<dbReference type="GO" id="GO:0032259">
    <property type="term" value="P:methylation"/>
    <property type="evidence" value="ECO:0007669"/>
    <property type="project" value="UniProtKB-KW"/>
</dbReference>
<dbReference type="AlphaFoldDB" id="E8R054"/>
<evidence type="ECO:0000313" key="9">
    <source>
        <dbReference type="Proteomes" id="UP000008631"/>
    </source>
</evidence>
<dbReference type="PANTHER" id="PTHR18895:SF74">
    <property type="entry name" value="MTRF1L RELEASE FACTOR GLUTAMINE METHYLTRANSFERASE"/>
    <property type="match status" value="1"/>
</dbReference>
<evidence type="ECO:0000259" key="7">
    <source>
        <dbReference type="Pfam" id="PF17827"/>
    </source>
</evidence>
<dbReference type="RefSeq" id="WP_013563461.1">
    <property type="nucleotide sequence ID" value="NC_014962.1"/>
</dbReference>
<feature type="binding site" evidence="5">
    <location>
        <position position="222"/>
    </location>
    <ligand>
        <name>S-adenosyl-L-methionine</name>
        <dbReference type="ChEBI" id="CHEBI:59789"/>
    </ligand>
</feature>
<dbReference type="InterPro" id="IPR007848">
    <property type="entry name" value="Small_mtfrase_dom"/>
</dbReference>
<keyword evidence="1 5" id="KW-0489">Methyltransferase</keyword>
<dbReference type="GO" id="GO:0003676">
    <property type="term" value="F:nucleic acid binding"/>
    <property type="evidence" value="ECO:0007669"/>
    <property type="project" value="InterPro"/>
</dbReference>
<proteinExistence type="inferred from homology"/>
<keyword evidence="2 5" id="KW-0808">Transferase</keyword>
<gene>
    <name evidence="5" type="primary">prmC</name>
    <name evidence="8" type="ordered locus">Isop_0579</name>
</gene>
<evidence type="ECO:0000313" key="8">
    <source>
        <dbReference type="EMBL" id="ADV61172.1"/>
    </source>
</evidence>
<dbReference type="InterPro" id="IPR050320">
    <property type="entry name" value="N5-glutamine_MTase"/>
</dbReference>
<dbReference type="InterPro" id="IPR040758">
    <property type="entry name" value="PrmC_N"/>
</dbReference>
<dbReference type="HOGENOM" id="CLU_018398_3_1_0"/>
<dbReference type="EC" id="2.1.1.297" evidence="5"/>
<feature type="binding site" evidence="5">
    <location>
        <position position="177"/>
    </location>
    <ligand>
        <name>S-adenosyl-L-methionine</name>
        <dbReference type="ChEBI" id="CHEBI:59789"/>
    </ligand>
</feature>
<dbReference type="GO" id="GO:0102559">
    <property type="term" value="F:peptide chain release factor N(5)-glutamine methyltransferase activity"/>
    <property type="evidence" value="ECO:0007669"/>
    <property type="project" value="UniProtKB-EC"/>
</dbReference>
<feature type="binding site" evidence="5">
    <location>
        <begin position="222"/>
        <end position="225"/>
    </location>
    <ligand>
        <name>substrate</name>
    </ligand>
</feature>
<feature type="binding site" evidence="5">
    <location>
        <begin position="154"/>
        <end position="158"/>
    </location>
    <ligand>
        <name>S-adenosyl-L-methionine</name>
        <dbReference type="ChEBI" id="CHEBI:59789"/>
    </ligand>
</feature>
<dbReference type="PROSITE" id="PS00092">
    <property type="entry name" value="N6_MTASE"/>
    <property type="match status" value="1"/>
</dbReference>
<evidence type="ECO:0000256" key="3">
    <source>
        <dbReference type="ARBA" id="ARBA00022691"/>
    </source>
</evidence>
<dbReference type="Proteomes" id="UP000008631">
    <property type="component" value="Chromosome"/>
</dbReference>
<dbReference type="CDD" id="cd02440">
    <property type="entry name" value="AdoMet_MTases"/>
    <property type="match status" value="1"/>
</dbReference>
<keyword evidence="3 5" id="KW-0949">S-adenosyl-L-methionine</keyword>
<reference key="1">
    <citation type="submission" date="2010-11" db="EMBL/GenBank/DDBJ databases">
        <title>The complete sequence of chromosome of Isophaera pallida ATCC 43644.</title>
        <authorList>
            <consortium name="US DOE Joint Genome Institute (JGI-PGF)"/>
            <person name="Lucas S."/>
            <person name="Copeland A."/>
            <person name="Lapidus A."/>
            <person name="Bruce D."/>
            <person name="Goodwin L."/>
            <person name="Pitluck S."/>
            <person name="Kyrpides N."/>
            <person name="Mavromatis K."/>
            <person name="Pagani I."/>
            <person name="Ivanova N."/>
            <person name="Saunders E."/>
            <person name="Brettin T."/>
            <person name="Detter J.C."/>
            <person name="Han C."/>
            <person name="Tapia R."/>
            <person name="Land M."/>
            <person name="Hauser L."/>
            <person name="Markowitz V."/>
            <person name="Cheng J.-F."/>
            <person name="Hugenholtz P."/>
            <person name="Woyke T."/>
            <person name="Wu D."/>
            <person name="Eisen J.A."/>
        </authorList>
    </citation>
    <scope>NUCLEOTIDE SEQUENCE</scope>
    <source>
        <strain>ATCC 43644</strain>
    </source>
</reference>
<reference evidence="8 9" key="2">
    <citation type="journal article" date="2011" name="Stand. Genomic Sci.">
        <title>Complete genome sequence of Isosphaera pallida type strain (IS1B).</title>
        <authorList>
            <consortium name="US DOE Joint Genome Institute (JGI-PGF)"/>
            <person name="Goker M."/>
            <person name="Cleland D."/>
            <person name="Saunders E."/>
            <person name="Lapidus A."/>
            <person name="Nolan M."/>
            <person name="Lucas S."/>
            <person name="Hammon N."/>
            <person name="Deshpande S."/>
            <person name="Cheng J.F."/>
            <person name="Tapia R."/>
            <person name="Han C."/>
            <person name="Goodwin L."/>
            <person name="Pitluck S."/>
            <person name="Liolios K."/>
            <person name="Pagani I."/>
            <person name="Ivanova N."/>
            <person name="Mavromatis K."/>
            <person name="Pati A."/>
            <person name="Chen A."/>
            <person name="Palaniappan K."/>
            <person name="Land M."/>
            <person name="Hauser L."/>
            <person name="Chang Y.J."/>
            <person name="Jeffries C.D."/>
            <person name="Detter J.C."/>
            <person name="Beck B."/>
            <person name="Woyke T."/>
            <person name="Bristow J."/>
            <person name="Eisen J.A."/>
            <person name="Markowitz V."/>
            <person name="Hugenholtz P."/>
            <person name="Kyrpides N.C."/>
            <person name="Klenk H.P."/>
        </authorList>
    </citation>
    <scope>NUCLEOTIDE SEQUENCE [LARGE SCALE GENOMIC DNA]</scope>
    <source>
        <strain evidence="9">ATCC 43644 / DSM 9630 / IS1B</strain>
    </source>
</reference>
<evidence type="ECO:0000256" key="1">
    <source>
        <dbReference type="ARBA" id="ARBA00022603"/>
    </source>
</evidence>
<dbReference type="EMBL" id="CP002353">
    <property type="protein sequence ID" value="ADV61172.1"/>
    <property type="molecule type" value="Genomic_DNA"/>
</dbReference>
<comment type="function">
    <text evidence="5">Methylates the class 1 translation termination release factors RF1/PrfA and RF2/PrfB on the glutamine residue of the universally conserved GGQ motif.</text>
</comment>
<dbReference type="InterPro" id="IPR029063">
    <property type="entry name" value="SAM-dependent_MTases_sf"/>
</dbReference>
<dbReference type="eggNOG" id="COG2890">
    <property type="taxonomic scope" value="Bacteria"/>
</dbReference>
<dbReference type="KEGG" id="ipa:Isop_0579"/>
<dbReference type="PANTHER" id="PTHR18895">
    <property type="entry name" value="HEMK METHYLTRANSFERASE"/>
    <property type="match status" value="1"/>
</dbReference>
<organism evidence="8 9">
    <name type="scientific">Isosphaera pallida (strain ATCC 43644 / DSM 9630 / IS1B)</name>
    <dbReference type="NCBI Taxonomy" id="575540"/>
    <lineage>
        <taxon>Bacteria</taxon>
        <taxon>Pseudomonadati</taxon>
        <taxon>Planctomycetota</taxon>
        <taxon>Planctomycetia</taxon>
        <taxon>Isosphaerales</taxon>
        <taxon>Isosphaeraceae</taxon>
        <taxon>Isosphaera</taxon>
    </lineage>
</organism>
<dbReference type="Pfam" id="PF17827">
    <property type="entry name" value="PrmC_N"/>
    <property type="match status" value="1"/>
</dbReference>
<dbReference type="FunCoup" id="E8R054">
    <property type="interactions" value="427"/>
</dbReference>
<dbReference type="InParanoid" id="E8R054"/>
<dbReference type="NCBIfam" id="TIGR03534">
    <property type="entry name" value="RF_mod_PrmC"/>
    <property type="match status" value="1"/>
</dbReference>
<evidence type="ECO:0000256" key="4">
    <source>
        <dbReference type="ARBA" id="ARBA00048391"/>
    </source>
</evidence>
<dbReference type="STRING" id="575540.Isop_0579"/>
<dbReference type="InterPro" id="IPR002052">
    <property type="entry name" value="DNA_methylase_N6_adenine_CS"/>
</dbReference>
<dbReference type="NCBIfam" id="TIGR00536">
    <property type="entry name" value="hemK_fam"/>
    <property type="match status" value="1"/>
</dbReference>
<accession>E8R054</accession>
<dbReference type="InterPro" id="IPR004556">
    <property type="entry name" value="HemK-like"/>
</dbReference>
<dbReference type="InterPro" id="IPR019874">
    <property type="entry name" value="RF_methyltr_PrmC"/>
</dbReference>
<keyword evidence="9" id="KW-1185">Reference proteome</keyword>
<comment type="caution">
    <text evidence="5">Lacks conserved residue(s) required for the propagation of feature annotation.</text>
</comment>
<sequence length="319" mass="35235">MVLAASQRLDLPRPPSFDLTRAVMPDPAAEAWTIRRLLSWTTDFFAKRGFESPRLEAEVLLAHVLDHARYQLYMHIDDVVSDAARSAFRDLVKRRSEGEPSAYLVGRKEFYALSFKVTPAVLIPRPDSEFLVIEALEALGKMVGRETPRLADVGTGSGCLAVAVARRSPQVRIVAIDRSAEALAVARENAQAHGVADRIDFCEGDLFEPLDPEDRFDLIVSNPPYVATPVWETLEPTIKNFEPRLALDGGIDGLDVIRRLVDQAAVRLHPGGTLAMEIGSDQGEAVTRLFAGDLWSPPTIRRDHAGLDRVVTTRRLPIA</sequence>
<dbReference type="SUPFAM" id="SSF53335">
    <property type="entry name" value="S-adenosyl-L-methionine-dependent methyltransferases"/>
    <property type="match status" value="1"/>
</dbReference>
<evidence type="ECO:0000256" key="5">
    <source>
        <dbReference type="HAMAP-Rule" id="MF_02126"/>
    </source>
</evidence>
<dbReference type="Gene3D" id="1.10.8.10">
    <property type="entry name" value="DNA helicase RuvA subunit, C-terminal domain"/>
    <property type="match status" value="1"/>
</dbReference>
<feature type="domain" description="Methyltransferase small" evidence="6">
    <location>
        <begin position="146"/>
        <end position="228"/>
    </location>
</feature>
<dbReference type="Gene3D" id="3.40.50.150">
    <property type="entry name" value="Vaccinia Virus protein VP39"/>
    <property type="match status" value="1"/>
</dbReference>
<comment type="similarity">
    <text evidence="5">Belongs to the protein N5-glutamine methyltransferase family. PrmC subfamily.</text>
</comment>
<evidence type="ECO:0000256" key="2">
    <source>
        <dbReference type="ARBA" id="ARBA00022679"/>
    </source>
</evidence>
<feature type="domain" description="Release factor glutamine methyltransferase N-terminal" evidence="7">
    <location>
        <begin position="37"/>
        <end position="106"/>
    </location>
</feature>
<evidence type="ECO:0000259" key="6">
    <source>
        <dbReference type="Pfam" id="PF05175"/>
    </source>
</evidence>
<protein>
    <recommendedName>
        <fullName evidence="5">Release factor glutamine methyltransferase</fullName>
        <shortName evidence="5">RF MTase</shortName>
        <ecNumber evidence="5">2.1.1.297</ecNumber>
    </recommendedName>
    <alternativeName>
        <fullName evidence="5">N5-glutamine methyltransferase PrmC</fullName>
    </alternativeName>
    <alternativeName>
        <fullName evidence="5">Protein-(glutamine-N5) MTase PrmC</fullName>
    </alternativeName>
    <alternativeName>
        <fullName evidence="5">Protein-glutamine N-methyltransferase PrmC</fullName>
    </alternativeName>
</protein>
<comment type="catalytic activity">
    <reaction evidence="4 5">
        <text>L-glutaminyl-[peptide chain release factor] + S-adenosyl-L-methionine = N(5)-methyl-L-glutaminyl-[peptide chain release factor] + S-adenosyl-L-homocysteine + H(+)</text>
        <dbReference type="Rhea" id="RHEA:42896"/>
        <dbReference type="Rhea" id="RHEA-COMP:10271"/>
        <dbReference type="Rhea" id="RHEA-COMP:10272"/>
        <dbReference type="ChEBI" id="CHEBI:15378"/>
        <dbReference type="ChEBI" id="CHEBI:30011"/>
        <dbReference type="ChEBI" id="CHEBI:57856"/>
        <dbReference type="ChEBI" id="CHEBI:59789"/>
        <dbReference type="ChEBI" id="CHEBI:61891"/>
        <dbReference type="EC" id="2.1.1.297"/>
    </reaction>
</comment>